<organism evidence="1">
    <name type="scientific">Phytophthora nicotianae</name>
    <name type="common">Potato buckeye rot agent</name>
    <name type="synonym">Phytophthora parasitica</name>
    <dbReference type="NCBI Taxonomy" id="4792"/>
    <lineage>
        <taxon>Eukaryota</taxon>
        <taxon>Sar</taxon>
        <taxon>Stramenopiles</taxon>
        <taxon>Oomycota</taxon>
        <taxon>Peronosporomycetes</taxon>
        <taxon>Peronosporales</taxon>
        <taxon>Peronosporaceae</taxon>
        <taxon>Phytophthora</taxon>
    </lineage>
</organism>
<gene>
    <name evidence="1" type="ORF">L915_00975</name>
</gene>
<name>W2HLN1_PHYNI</name>
<accession>W2HLN1</accession>
<dbReference type="Proteomes" id="UP000053236">
    <property type="component" value="Unassembled WGS sequence"/>
</dbReference>
<protein>
    <submittedName>
        <fullName evidence="1">Uncharacterized protein</fullName>
    </submittedName>
</protein>
<dbReference type="EMBL" id="KI684091">
    <property type="protein sequence ID" value="ETK96197.1"/>
    <property type="molecule type" value="Genomic_DNA"/>
</dbReference>
<evidence type="ECO:0000313" key="1">
    <source>
        <dbReference type="EMBL" id="ETK96197.1"/>
    </source>
</evidence>
<sequence>MVRQAVKEDVLARRTTFVKPALTPNNKLRRVEHALSFVDDRTLQFKPMYNMKAKSSFPGVKEQAVHP</sequence>
<dbReference type="AlphaFoldDB" id="W2HLN1"/>
<reference evidence="1" key="1">
    <citation type="submission" date="2013-11" db="EMBL/GenBank/DDBJ databases">
        <title>The Genome Sequence of Phytophthora parasitica CJ02B3.</title>
        <authorList>
            <consortium name="The Broad Institute Genomics Platform"/>
            <person name="Russ C."/>
            <person name="Tyler B."/>
            <person name="Panabieres F."/>
            <person name="Shan W."/>
            <person name="Tripathy S."/>
            <person name="Grunwald N."/>
            <person name="Machado M."/>
            <person name="Johnson C.S."/>
            <person name="Arredondo F."/>
            <person name="Hong C."/>
            <person name="Coffey M."/>
            <person name="Young S.K."/>
            <person name="Zeng Q."/>
            <person name="Gargeya S."/>
            <person name="Fitzgerald M."/>
            <person name="Abouelleil A."/>
            <person name="Alvarado L."/>
            <person name="Chapman S.B."/>
            <person name="Gainer-Dewar J."/>
            <person name="Goldberg J."/>
            <person name="Griggs A."/>
            <person name="Gujja S."/>
            <person name="Hansen M."/>
            <person name="Howarth C."/>
            <person name="Imamovic A."/>
            <person name="Ireland A."/>
            <person name="Larimer J."/>
            <person name="McCowan C."/>
            <person name="Murphy C."/>
            <person name="Pearson M."/>
            <person name="Poon T.W."/>
            <person name="Priest M."/>
            <person name="Roberts A."/>
            <person name="Saif S."/>
            <person name="Shea T."/>
            <person name="Sykes S."/>
            <person name="Wortman J."/>
            <person name="Nusbaum C."/>
            <person name="Birren B."/>
        </authorList>
    </citation>
    <scope>NUCLEOTIDE SEQUENCE [LARGE SCALE GENOMIC DNA]</scope>
    <source>
        <strain evidence="1">CJ02B3</strain>
    </source>
</reference>
<proteinExistence type="predicted"/>